<evidence type="ECO:0000259" key="3">
    <source>
        <dbReference type="SMART" id="SM00482"/>
    </source>
</evidence>
<dbReference type="SMART" id="SM00482">
    <property type="entry name" value="POLAc"/>
    <property type="match status" value="1"/>
</dbReference>
<keyword evidence="1" id="KW-0235">DNA replication</keyword>
<organism evidence="4">
    <name type="scientific">uncultured Caudovirales phage</name>
    <dbReference type="NCBI Taxonomy" id="2100421"/>
    <lineage>
        <taxon>Viruses</taxon>
        <taxon>Duplodnaviria</taxon>
        <taxon>Heunggongvirae</taxon>
        <taxon>Uroviricota</taxon>
        <taxon>Caudoviricetes</taxon>
        <taxon>Peduoviridae</taxon>
        <taxon>Maltschvirus</taxon>
        <taxon>Maltschvirus maltsch</taxon>
    </lineage>
</organism>
<gene>
    <name evidence="4" type="ORF">UFOVP169_20</name>
</gene>
<feature type="domain" description="DNA-directed DNA polymerase family A palm" evidence="3">
    <location>
        <begin position="374"/>
        <end position="617"/>
    </location>
</feature>
<dbReference type="InterPro" id="IPR043502">
    <property type="entry name" value="DNA/RNA_pol_sf"/>
</dbReference>
<dbReference type="EMBL" id="LR798219">
    <property type="protein sequence ID" value="CAB5194586.1"/>
    <property type="molecule type" value="Genomic_DNA"/>
</dbReference>
<proteinExistence type="predicted"/>
<evidence type="ECO:0000313" key="4">
    <source>
        <dbReference type="EMBL" id="CAB5194586.1"/>
    </source>
</evidence>
<keyword evidence="4" id="KW-0239">DNA-directed DNA polymerase</keyword>
<dbReference type="PANTHER" id="PTHR10133:SF27">
    <property type="entry name" value="DNA POLYMERASE NU"/>
    <property type="match status" value="1"/>
</dbReference>
<dbReference type="Pfam" id="PF00476">
    <property type="entry name" value="DNA_pol_A"/>
    <property type="match status" value="1"/>
</dbReference>
<dbReference type="PANTHER" id="PTHR10133">
    <property type="entry name" value="DNA POLYMERASE I"/>
    <property type="match status" value="1"/>
</dbReference>
<evidence type="ECO:0000256" key="2">
    <source>
        <dbReference type="ARBA" id="ARBA00023109"/>
    </source>
</evidence>
<dbReference type="GO" id="GO:0003677">
    <property type="term" value="F:DNA binding"/>
    <property type="evidence" value="ECO:0007669"/>
    <property type="project" value="InterPro"/>
</dbReference>
<dbReference type="GO" id="GO:0039693">
    <property type="term" value="P:viral DNA genome replication"/>
    <property type="evidence" value="ECO:0007669"/>
    <property type="project" value="UniProtKB-KW"/>
</dbReference>
<dbReference type="Gene3D" id="3.30.70.370">
    <property type="match status" value="1"/>
</dbReference>
<sequence>MGLILWLDFETRSRCDLSFRGVYNYAQDASTDVLCMSYAFDDGEVYTWTPDQPFPDSVRKHRGRIHAHNAAFERLIFWYVLQINFDLEQFYCTAAQARANCLPGSLEDVGRAISSNMRKDHRGSQLIRALSIPRSDGSFNDSPDLMAEMIRYCEQDVRAMRAVSVAMRPLSEQELADYHTNERINDKGVLLDLPLAQAAIKYAAAELDEIETLVAELTDGQITSVRSPKMRQWVMDRVGSQALKMMETIKDGELKYSIDKSVRANLLVFAEENPDEIPATVADVIQCADDLWASSVAKFSRLASLADEEDHRVRGAFVFAGGSATGRASSYGAQVHNFTRKCAKEPEDARYAMVRGHSIVPRFGKRITDVLRGMLRPALIPAAGHSFVVADWSAIEARVTPWASADPQAESVLDVFREGRDIYIREAAGIYRIPEDQIGPESEERQIGKVAILSLGFGGSVGAFSAMGRNYGVIMAESDSRRIVDAWRRANPWAVRYWEKLENAYRAALRNPNREFSAGRVTYLYDKQHLWYALPSGRILCYPFAKFEGDEITYVKAAWKPAADAKEWPRARLWRGLACENITQAIAHDLLRHSLRQLSDTVLHVHDEIVLESKNPEADAIELNRVMCTAPDWAQGLPLKAGVKIMTRYGK</sequence>
<dbReference type="InterPro" id="IPR002298">
    <property type="entry name" value="DNA_polymerase_A"/>
</dbReference>
<dbReference type="Gene3D" id="1.10.150.20">
    <property type="entry name" value="5' to 3' exonuclease, C-terminal subdomain"/>
    <property type="match status" value="1"/>
</dbReference>
<dbReference type="InterPro" id="IPR001098">
    <property type="entry name" value="DNA-dir_DNA_pol_A_palm_dom"/>
</dbReference>
<keyword evidence="4" id="KW-0548">Nucleotidyltransferase</keyword>
<dbReference type="GO" id="GO:0006302">
    <property type="term" value="P:double-strand break repair"/>
    <property type="evidence" value="ECO:0007669"/>
    <property type="project" value="TreeGrafter"/>
</dbReference>
<keyword evidence="2" id="KW-1194">Viral DNA replication</keyword>
<dbReference type="SUPFAM" id="SSF56672">
    <property type="entry name" value="DNA/RNA polymerases"/>
    <property type="match status" value="1"/>
</dbReference>
<dbReference type="InterPro" id="IPR012337">
    <property type="entry name" value="RNaseH-like_sf"/>
</dbReference>
<protein>
    <submittedName>
        <fullName evidence="4">DNA-directed DNA polymerase, family A, palm domain containing protein</fullName>
    </submittedName>
</protein>
<evidence type="ECO:0000256" key="1">
    <source>
        <dbReference type="ARBA" id="ARBA00022705"/>
    </source>
</evidence>
<keyword evidence="4" id="KW-0808">Transferase</keyword>
<name>A0A6J7WAK7_9CAUD</name>
<dbReference type="GO" id="GO:0006261">
    <property type="term" value="P:DNA-templated DNA replication"/>
    <property type="evidence" value="ECO:0007669"/>
    <property type="project" value="InterPro"/>
</dbReference>
<reference evidence="4" key="1">
    <citation type="submission" date="2020-05" db="EMBL/GenBank/DDBJ databases">
        <authorList>
            <person name="Chiriac C."/>
            <person name="Salcher M."/>
            <person name="Ghai R."/>
            <person name="Kavagutti S V."/>
        </authorList>
    </citation>
    <scope>NUCLEOTIDE SEQUENCE</scope>
</reference>
<accession>A0A6J7WAK7</accession>
<dbReference type="SUPFAM" id="SSF53098">
    <property type="entry name" value="Ribonuclease H-like"/>
    <property type="match status" value="1"/>
</dbReference>
<dbReference type="GO" id="GO:0003887">
    <property type="term" value="F:DNA-directed DNA polymerase activity"/>
    <property type="evidence" value="ECO:0007669"/>
    <property type="project" value="UniProtKB-KW"/>
</dbReference>